<dbReference type="SUPFAM" id="SSF48498">
    <property type="entry name" value="Tetracyclin repressor-like, C-terminal domain"/>
    <property type="match status" value="1"/>
</dbReference>
<dbReference type="GO" id="GO:0003700">
    <property type="term" value="F:DNA-binding transcription factor activity"/>
    <property type="evidence" value="ECO:0007669"/>
    <property type="project" value="InterPro"/>
</dbReference>
<protein>
    <submittedName>
        <fullName evidence="7">GntR family transcriptional regulator</fullName>
    </submittedName>
</protein>
<dbReference type="PANTHER" id="PTHR30055:SF151">
    <property type="entry name" value="TRANSCRIPTIONAL REGULATORY PROTEIN"/>
    <property type="match status" value="1"/>
</dbReference>
<dbReference type="InterPro" id="IPR050109">
    <property type="entry name" value="HTH-type_TetR-like_transc_reg"/>
</dbReference>
<evidence type="ECO:0000256" key="1">
    <source>
        <dbReference type="ARBA" id="ARBA00023015"/>
    </source>
</evidence>
<dbReference type="PROSITE" id="PS50977">
    <property type="entry name" value="HTH_TETR_2"/>
    <property type="match status" value="1"/>
</dbReference>
<dbReference type="Gene3D" id="1.10.10.60">
    <property type="entry name" value="Homeodomain-like"/>
    <property type="match status" value="1"/>
</dbReference>
<feature type="DNA-binding region" description="H-T-H motif" evidence="4">
    <location>
        <begin position="100"/>
        <end position="119"/>
    </location>
</feature>
<feature type="domain" description="HTH gntR-type" evidence="5">
    <location>
        <begin position="2"/>
        <end position="70"/>
    </location>
</feature>
<dbReference type="InterPro" id="IPR036388">
    <property type="entry name" value="WH-like_DNA-bd_sf"/>
</dbReference>
<evidence type="ECO:0000259" key="6">
    <source>
        <dbReference type="PROSITE" id="PS50977"/>
    </source>
</evidence>
<evidence type="ECO:0000256" key="3">
    <source>
        <dbReference type="ARBA" id="ARBA00023163"/>
    </source>
</evidence>
<dbReference type="InterPro" id="IPR036271">
    <property type="entry name" value="Tet_transcr_reg_TetR-rel_C_sf"/>
</dbReference>
<dbReference type="GO" id="GO:0045892">
    <property type="term" value="P:negative regulation of DNA-templated transcription"/>
    <property type="evidence" value="ECO:0007669"/>
    <property type="project" value="InterPro"/>
</dbReference>
<proteinExistence type="predicted"/>
<dbReference type="SUPFAM" id="SSF46785">
    <property type="entry name" value="Winged helix' DNA-binding domain"/>
    <property type="match status" value="1"/>
</dbReference>
<comment type="caution">
    <text evidence="7">The sequence shown here is derived from an EMBL/GenBank/DDBJ whole genome shotgun (WGS) entry which is preliminary data.</text>
</comment>
<dbReference type="Pfam" id="PF00440">
    <property type="entry name" value="TetR_N"/>
    <property type="match status" value="1"/>
</dbReference>
<sequence length="293" mass="32460">MEAAYTRIVAELRRRIEAGELRPGDRVPSARAITREWGVAIATATKAHAALRDEGLTLARPGVGTVVAGPAPRRDTDLSPERIVAAAIRIADEHGMGELSMRRVAADLGVATMSLYRHVPGREDLELAMIDAALGELRVPPRYSGAWRADLERCGRALWDIFQRHPWLGVSMSLTRPQMTPNAMRLGEWLMGSLGGTRLTVTDRMLVEVLLFSFVRGVASALEPEAVAMRDTGLTDDEWMDAQSAAFGRLVEEHRMPQFEELFLRTPDFAFDLNVLFEFGLARILDGIEVWIG</sequence>
<gene>
    <name evidence="7" type="ORF">ADL15_01810</name>
</gene>
<dbReference type="InterPro" id="IPR001647">
    <property type="entry name" value="HTH_TetR"/>
</dbReference>
<dbReference type="Gene3D" id="1.10.10.10">
    <property type="entry name" value="Winged helix-like DNA-binding domain superfamily/Winged helix DNA-binding domain"/>
    <property type="match status" value="1"/>
</dbReference>
<dbReference type="EMBL" id="LLZH01000002">
    <property type="protein sequence ID" value="KUL42293.1"/>
    <property type="molecule type" value="Genomic_DNA"/>
</dbReference>
<dbReference type="SMART" id="SM00345">
    <property type="entry name" value="HTH_GNTR"/>
    <property type="match status" value="1"/>
</dbReference>
<reference evidence="7 8" key="1">
    <citation type="submission" date="2015-10" db="EMBL/GenBank/DDBJ databases">
        <authorList>
            <person name="Gilbert D.G."/>
        </authorList>
    </citation>
    <scope>NUCLEOTIDE SEQUENCE [LARGE SCALE GENOMIC DNA]</scope>
    <source>
        <strain evidence="7 8">NRRL B-16712</strain>
    </source>
</reference>
<keyword evidence="3" id="KW-0804">Transcription</keyword>
<dbReference type="OrthoDB" id="4540879at2"/>
<dbReference type="Gene3D" id="1.10.357.10">
    <property type="entry name" value="Tetracycline Repressor, domain 2"/>
    <property type="match status" value="1"/>
</dbReference>
<evidence type="ECO:0000256" key="4">
    <source>
        <dbReference type="PROSITE-ProRule" id="PRU00335"/>
    </source>
</evidence>
<dbReference type="AlphaFoldDB" id="A0A0X3VBV8"/>
<evidence type="ECO:0000313" key="7">
    <source>
        <dbReference type="EMBL" id="KUL42293.1"/>
    </source>
</evidence>
<evidence type="ECO:0000256" key="2">
    <source>
        <dbReference type="ARBA" id="ARBA00023125"/>
    </source>
</evidence>
<dbReference type="InterPro" id="IPR000524">
    <property type="entry name" value="Tscrpt_reg_HTH_GntR"/>
</dbReference>
<dbReference type="CDD" id="cd07377">
    <property type="entry name" value="WHTH_GntR"/>
    <property type="match status" value="1"/>
</dbReference>
<dbReference type="PROSITE" id="PS50949">
    <property type="entry name" value="HTH_GNTR"/>
    <property type="match status" value="1"/>
</dbReference>
<feature type="domain" description="HTH tetR-type" evidence="6">
    <location>
        <begin position="77"/>
        <end position="137"/>
    </location>
</feature>
<dbReference type="PANTHER" id="PTHR30055">
    <property type="entry name" value="HTH-TYPE TRANSCRIPTIONAL REGULATOR RUTR"/>
    <property type="match status" value="1"/>
</dbReference>
<dbReference type="SUPFAM" id="SSF46689">
    <property type="entry name" value="Homeodomain-like"/>
    <property type="match status" value="1"/>
</dbReference>
<dbReference type="InterPro" id="IPR009057">
    <property type="entry name" value="Homeodomain-like_sf"/>
</dbReference>
<dbReference type="InterPro" id="IPR036390">
    <property type="entry name" value="WH_DNA-bd_sf"/>
</dbReference>
<dbReference type="Pfam" id="PF00392">
    <property type="entry name" value="GntR"/>
    <property type="match status" value="1"/>
</dbReference>
<organism evidence="7 8">
    <name type="scientific">Actinoplanes awajinensis subsp. mycoplanecinus</name>
    <dbReference type="NCBI Taxonomy" id="135947"/>
    <lineage>
        <taxon>Bacteria</taxon>
        <taxon>Bacillati</taxon>
        <taxon>Actinomycetota</taxon>
        <taxon>Actinomycetes</taxon>
        <taxon>Micromonosporales</taxon>
        <taxon>Micromonosporaceae</taxon>
        <taxon>Actinoplanes</taxon>
    </lineage>
</organism>
<evidence type="ECO:0000313" key="8">
    <source>
        <dbReference type="Proteomes" id="UP000053244"/>
    </source>
</evidence>
<accession>A0A0X3VBV8</accession>
<dbReference type="Proteomes" id="UP000053244">
    <property type="component" value="Unassembled WGS sequence"/>
</dbReference>
<dbReference type="GO" id="GO:0000976">
    <property type="term" value="F:transcription cis-regulatory region binding"/>
    <property type="evidence" value="ECO:0007669"/>
    <property type="project" value="TreeGrafter"/>
</dbReference>
<evidence type="ECO:0000259" key="5">
    <source>
        <dbReference type="PROSITE" id="PS50949"/>
    </source>
</evidence>
<dbReference type="Pfam" id="PF02909">
    <property type="entry name" value="TetR_C_1"/>
    <property type="match status" value="1"/>
</dbReference>
<keyword evidence="1" id="KW-0805">Transcription regulation</keyword>
<name>A0A0X3VBV8_9ACTN</name>
<keyword evidence="8" id="KW-1185">Reference proteome</keyword>
<dbReference type="InterPro" id="IPR004111">
    <property type="entry name" value="Repressor_TetR_C"/>
</dbReference>
<keyword evidence="2 4" id="KW-0238">DNA-binding</keyword>